<dbReference type="EMBL" id="CAADRP010002087">
    <property type="protein sequence ID" value="VFU60991.1"/>
    <property type="molecule type" value="Genomic_DNA"/>
</dbReference>
<evidence type="ECO:0000313" key="2">
    <source>
        <dbReference type="EMBL" id="VFU60991.1"/>
    </source>
</evidence>
<name>A0A6N2N4Q8_SALVM</name>
<gene>
    <name evidence="2" type="ORF">SVIM_LOCUS454512</name>
</gene>
<feature type="region of interest" description="Disordered" evidence="1">
    <location>
        <begin position="1"/>
        <end position="25"/>
    </location>
</feature>
<reference evidence="2" key="1">
    <citation type="submission" date="2019-03" db="EMBL/GenBank/DDBJ databases">
        <authorList>
            <person name="Mank J."/>
            <person name="Almeida P."/>
        </authorList>
    </citation>
    <scope>NUCLEOTIDE SEQUENCE</scope>
    <source>
        <strain evidence="2">78183</strain>
    </source>
</reference>
<evidence type="ECO:0000256" key="1">
    <source>
        <dbReference type="SAM" id="MobiDB-lite"/>
    </source>
</evidence>
<organism evidence="2">
    <name type="scientific">Salix viminalis</name>
    <name type="common">Common osier</name>
    <name type="synonym">Basket willow</name>
    <dbReference type="NCBI Taxonomy" id="40686"/>
    <lineage>
        <taxon>Eukaryota</taxon>
        <taxon>Viridiplantae</taxon>
        <taxon>Streptophyta</taxon>
        <taxon>Embryophyta</taxon>
        <taxon>Tracheophyta</taxon>
        <taxon>Spermatophyta</taxon>
        <taxon>Magnoliopsida</taxon>
        <taxon>eudicotyledons</taxon>
        <taxon>Gunneridae</taxon>
        <taxon>Pentapetalae</taxon>
        <taxon>rosids</taxon>
        <taxon>fabids</taxon>
        <taxon>Malpighiales</taxon>
        <taxon>Salicaceae</taxon>
        <taxon>Saliceae</taxon>
        <taxon>Salix</taxon>
    </lineage>
</organism>
<accession>A0A6N2N4Q8</accession>
<sequence>MDPDVIEIPPPPAPIVSRSHSTEQQKNKQVSFWIYIGKGFLRISFNDLIQLNLAIPNEFKRLQAEQTNLLKKNFDEPYFITLQTNLIMKQTVRISSPGPGIILNSINWSISQ</sequence>
<proteinExistence type="predicted"/>
<protein>
    <submittedName>
        <fullName evidence="2">Uncharacterized protein</fullName>
    </submittedName>
</protein>
<dbReference type="AlphaFoldDB" id="A0A6N2N4Q8"/>